<dbReference type="Pfam" id="PF00994">
    <property type="entry name" value="MoCF_biosynth"/>
    <property type="match status" value="1"/>
</dbReference>
<dbReference type="InterPro" id="IPR001453">
    <property type="entry name" value="MoaB/Mog_dom"/>
</dbReference>
<dbReference type="Gene3D" id="3.90.105.10">
    <property type="entry name" value="Molybdopterin biosynthesis moea protein, domain 2"/>
    <property type="match status" value="1"/>
</dbReference>
<dbReference type="Gene3D" id="2.170.190.11">
    <property type="entry name" value="Molybdopterin biosynthesis moea protein, domain 3"/>
    <property type="match status" value="1"/>
</dbReference>
<evidence type="ECO:0000256" key="1">
    <source>
        <dbReference type="ARBA" id="ARBA00005046"/>
    </source>
</evidence>
<dbReference type="Gene3D" id="3.40.980.10">
    <property type="entry name" value="MoaB/Mog-like domain"/>
    <property type="match status" value="1"/>
</dbReference>
<dbReference type="GO" id="GO:0005737">
    <property type="term" value="C:cytoplasm"/>
    <property type="evidence" value="ECO:0007669"/>
    <property type="project" value="TreeGrafter"/>
</dbReference>
<sequence length="402" mass="42972">MRPIRETIGLDEALALIKEATKPLERSERVALSEAGGRVASRDVVSEQDVPPFDRAAMDGFAVVAEDTFGTTRYQSKALKCVETVFTGQVPNRRVGRGECSQIATGAPMPQGADAVVMVEETDRDVDNQVRIFTPVYPRQNVGGRGADIVPGQTLVRRDDFLSAGRIGALAAIGVSDLEVYAKPSLALLSTGDEIIPPGQSLGPGQIYDINRFTLETIVRNHGGLAVGKPTAADTVEALTTAVQACTTHDLLVFSGGSSVGERDLILDVLHSQGEVLFHGIAVKPGKPTVFGRIGGTPVLGMPGYPTSCLSNAYMLLIPILRRIAHLPPYRPRELTLPITERVVSTTGRHQFYTVRLSNGSAVPAFKASGDITSMSLADGYIEIPAQTDIVEKGEEVIVKLF</sequence>
<dbReference type="SUPFAM" id="SSF63867">
    <property type="entry name" value="MoeA C-terminal domain-like"/>
    <property type="match status" value="1"/>
</dbReference>
<dbReference type="InterPro" id="IPR036425">
    <property type="entry name" value="MoaB/Mog-like_dom_sf"/>
</dbReference>
<dbReference type="SUPFAM" id="SSF63882">
    <property type="entry name" value="MoeA N-terminal region -like"/>
    <property type="match status" value="1"/>
</dbReference>
<dbReference type="NCBIfam" id="NF045515">
    <property type="entry name" value="Glp_gephyrin"/>
    <property type="match status" value="1"/>
</dbReference>
<evidence type="ECO:0000256" key="2">
    <source>
        <dbReference type="ARBA" id="ARBA00023150"/>
    </source>
</evidence>
<dbReference type="FunFam" id="2.170.190.11:FF:000001">
    <property type="entry name" value="Molybdopterin molybdenumtransferase"/>
    <property type="match status" value="1"/>
</dbReference>
<comment type="pathway">
    <text evidence="1">Cofactor biosynthesis; molybdopterin biosynthesis.</text>
</comment>
<dbReference type="CDD" id="cd00887">
    <property type="entry name" value="MoeA"/>
    <property type="match status" value="1"/>
</dbReference>
<feature type="domain" description="MoaB/Mog" evidence="3">
    <location>
        <begin position="187"/>
        <end position="323"/>
    </location>
</feature>
<dbReference type="SUPFAM" id="SSF53218">
    <property type="entry name" value="Molybdenum cofactor biosynthesis proteins"/>
    <property type="match status" value="1"/>
</dbReference>
<dbReference type="InterPro" id="IPR038987">
    <property type="entry name" value="MoeA-like"/>
</dbReference>
<dbReference type="AlphaFoldDB" id="A0A381P7J8"/>
<dbReference type="SMART" id="SM00852">
    <property type="entry name" value="MoCF_biosynth"/>
    <property type="match status" value="1"/>
</dbReference>
<dbReference type="Pfam" id="PF03454">
    <property type="entry name" value="MoeA_C"/>
    <property type="match status" value="1"/>
</dbReference>
<evidence type="ECO:0000313" key="4">
    <source>
        <dbReference type="EMBL" id="SUZ62870.1"/>
    </source>
</evidence>
<protein>
    <recommendedName>
        <fullName evidence="3">MoaB/Mog domain-containing protein</fullName>
    </recommendedName>
</protein>
<dbReference type="EMBL" id="UINC01000893">
    <property type="protein sequence ID" value="SUZ62870.1"/>
    <property type="molecule type" value="Genomic_DNA"/>
</dbReference>
<dbReference type="GO" id="GO:0006777">
    <property type="term" value="P:Mo-molybdopterin cofactor biosynthetic process"/>
    <property type="evidence" value="ECO:0007669"/>
    <property type="project" value="UniProtKB-KW"/>
</dbReference>
<dbReference type="InterPro" id="IPR005110">
    <property type="entry name" value="MoeA_linker/N"/>
</dbReference>
<evidence type="ECO:0000259" key="3">
    <source>
        <dbReference type="SMART" id="SM00852"/>
    </source>
</evidence>
<gene>
    <name evidence="4" type="ORF">METZ01_LOCUS15724</name>
</gene>
<accession>A0A381P7J8</accession>
<reference evidence="4" key="1">
    <citation type="submission" date="2018-05" db="EMBL/GenBank/DDBJ databases">
        <authorList>
            <person name="Lanie J.A."/>
            <person name="Ng W.-L."/>
            <person name="Kazmierczak K.M."/>
            <person name="Andrzejewski T.M."/>
            <person name="Davidsen T.M."/>
            <person name="Wayne K.J."/>
            <person name="Tettelin H."/>
            <person name="Glass J.I."/>
            <person name="Rusch D."/>
            <person name="Podicherti R."/>
            <person name="Tsui H.-C.T."/>
            <person name="Winkler M.E."/>
        </authorList>
    </citation>
    <scope>NUCLEOTIDE SEQUENCE</scope>
</reference>
<dbReference type="UniPathway" id="UPA00344"/>
<name>A0A381P7J8_9ZZZZ</name>
<organism evidence="4">
    <name type="scientific">marine metagenome</name>
    <dbReference type="NCBI Taxonomy" id="408172"/>
    <lineage>
        <taxon>unclassified sequences</taxon>
        <taxon>metagenomes</taxon>
        <taxon>ecological metagenomes</taxon>
    </lineage>
</organism>
<dbReference type="Gene3D" id="2.40.340.10">
    <property type="entry name" value="MoeA, C-terminal, domain IV"/>
    <property type="match status" value="1"/>
</dbReference>
<dbReference type="Pfam" id="PF03453">
    <property type="entry name" value="MoeA_N"/>
    <property type="match status" value="1"/>
</dbReference>
<dbReference type="InterPro" id="IPR036688">
    <property type="entry name" value="MoeA_C_domain_IV_sf"/>
</dbReference>
<keyword evidence="2" id="KW-0501">Molybdenum cofactor biosynthesis</keyword>
<dbReference type="PANTHER" id="PTHR10192">
    <property type="entry name" value="MOLYBDOPTERIN BIOSYNTHESIS PROTEIN"/>
    <property type="match status" value="1"/>
</dbReference>
<dbReference type="GO" id="GO:0061599">
    <property type="term" value="F:molybdopterin molybdotransferase activity"/>
    <property type="evidence" value="ECO:0007669"/>
    <property type="project" value="TreeGrafter"/>
</dbReference>
<dbReference type="PROSITE" id="PS01079">
    <property type="entry name" value="MOCF_BIOSYNTHESIS_2"/>
    <property type="match status" value="1"/>
</dbReference>
<proteinExistence type="predicted"/>
<dbReference type="InterPro" id="IPR036135">
    <property type="entry name" value="MoeA_linker/N_sf"/>
</dbReference>
<dbReference type="PANTHER" id="PTHR10192:SF5">
    <property type="entry name" value="GEPHYRIN"/>
    <property type="match status" value="1"/>
</dbReference>
<dbReference type="InterPro" id="IPR008284">
    <property type="entry name" value="MoCF_biosynth_CS"/>
</dbReference>
<dbReference type="InterPro" id="IPR005111">
    <property type="entry name" value="MoeA_C_domain_IV"/>
</dbReference>